<evidence type="ECO:0000256" key="1">
    <source>
        <dbReference type="ARBA" id="ARBA00022786"/>
    </source>
</evidence>
<evidence type="ECO:0000313" key="6">
    <source>
        <dbReference type="Proteomes" id="UP000079169"/>
    </source>
</evidence>
<dbReference type="SUPFAM" id="SSF52047">
    <property type="entry name" value="RNI-like"/>
    <property type="match status" value="1"/>
</dbReference>
<dbReference type="SUPFAM" id="SSF81383">
    <property type="entry name" value="F-box domain"/>
    <property type="match status" value="1"/>
</dbReference>
<evidence type="ECO:0000259" key="5">
    <source>
        <dbReference type="PROSITE" id="PS50102"/>
    </source>
</evidence>
<dbReference type="GO" id="GO:0019005">
    <property type="term" value="C:SCF ubiquitin ligase complex"/>
    <property type="evidence" value="ECO:0007669"/>
    <property type="project" value="TreeGrafter"/>
</dbReference>
<proteinExistence type="predicted"/>
<keyword evidence="2 3" id="KW-0694">RNA-binding</keyword>
<dbReference type="SMART" id="SM00360">
    <property type="entry name" value="RRM"/>
    <property type="match status" value="1"/>
</dbReference>
<dbReference type="InterPro" id="IPR036047">
    <property type="entry name" value="F-box-like_dom_sf"/>
</dbReference>
<dbReference type="Proteomes" id="UP000079169">
    <property type="component" value="Unplaced"/>
</dbReference>
<dbReference type="OMA" id="CHIREGL"/>
<dbReference type="Gene3D" id="1.20.1280.50">
    <property type="match status" value="1"/>
</dbReference>
<dbReference type="InterPro" id="IPR032675">
    <property type="entry name" value="LRR_dom_sf"/>
</dbReference>
<dbReference type="GeneID" id="103508769"/>
<keyword evidence="1" id="KW-0833">Ubl conjugation pathway</keyword>
<evidence type="ECO:0000313" key="7">
    <source>
        <dbReference type="RefSeq" id="XP_008471560.1"/>
    </source>
</evidence>
<dbReference type="GO" id="GO:0003723">
    <property type="term" value="F:RNA binding"/>
    <property type="evidence" value="ECO:0007669"/>
    <property type="project" value="UniProtKB-UniRule"/>
</dbReference>
<dbReference type="InterPro" id="IPR001810">
    <property type="entry name" value="F-box_dom"/>
</dbReference>
<reference evidence="7" key="1">
    <citation type="submission" date="2025-08" db="UniProtKB">
        <authorList>
            <consortium name="RefSeq"/>
        </authorList>
    </citation>
    <scope>IDENTIFICATION</scope>
</reference>
<evidence type="ECO:0000256" key="4">
    <source>
        <dbReference type="SAM" id="MobiDB-lite"/>
    </source>
</evidence>
<evidence type="ECO:0000256" key="3">
    <source>
        <dbReference type="PROSITE-ProRule" id="PRU00176"/>
    </source>
</evidence>
<dbReference type="PaxDb" id="121845-A0A1S3D0C6"/>
<organism evidence="6 7">
    <name type="scientific">Diaphorina citri</name>
    <name type="common">Asian citrus psyllid</name>
    <dbReference type="NCBI Taxonomy" id="121845"/>
    <lineage>
        <taxon>Eukaryota</taxon>
        <taxon>Metazoa</taxon>
        <taxon>Ecdysozoa</taxon>
        <taxon>Arthropoda</taxon>
        <taxon>Hexapoda</taxon>
        <taxon>Insecta</taxon>
        <taxon>Pterygota</taxon>
        <taxon>Neoptera</taxon>
        <taxon>Paraneoptera</taxon>
        <taxon>Hemiptera</taxon>
        <taxon>Sternorrhyncha</taxon>
        <taxon>Psylloidea</taxon>
        <taxon>Psyllidae</taxon>
        <taxon>Diaphorininae</taxon>
        <taxon>Diaphorina</taxon>
    </lineage>
</organism>
<dbReference type="RefSeq" id="XP_008471560.1">
    <property type="nucleotide sequence ID" value="XM_008473338.3"/>
</dbReference>
<dbReference type="GO" id="GO:0031146">
    <property type="term" value="P:SCF-dependent proteasomal ubiquitin-dependent protein catabolic process"/>
    <property type="evidence" value="ECO:0007669"/>
    <property type="project" value="TreeGrafter"/>
</dbReference>
<dbReference type="Pfam" id="PF00076">
    <property type="entry name" value="RRM_1"/>
    <property type="match status" value="1"/>
</dbReference>
<feature type="compositionally biased region" description="Basic and acidic residues" evidence="4">
    <location>
        <begin position="1"/>
        <end position="12"/>
    </location>
</feature>
<dbReference type="KEGG" id="dci:103508769"/>
<dbReference type="InterPro" id="IPR012677">
    <property type="entry name" value="Nucleotide-bd_a/b_plait_sf"/>
</dbReference>
<dbReference type="CDD" id="cd00590">
    <property type="entry name" value="RRM_SF"/>
    <property type="match status" value="1"/>
</dbReference>
<protein>
    <submittedName>
        <fullName evidence="7">Uncharacterized F-box/LRR-repeat protein C02F5.7</fullName>
    </submittedName>
</protein>
<accession>A0A1S3D0C6</accession>
<feature type="compositionally biased region" description="Gly residues" evidence="4">
    <location>
        <begin position="15"/>
        <end position="24"/>
    </location>
</feature>
<dbReference type="AlphaFoldDB" id="A0A1S3D0C6"/>
<dbReference type="SMART" id="SM00367">
    <property type="entry name" value="LRR_CC"/>
    <property type="match status" value="5"/>
</dbReference>
<name>A0A1S3D0C6_DIACI</name>
<dbReference type="InterPro" id="IPR035979">
    <property type="entry name" value="RBD_domain_sf"/>
</dbReference>
<dbReference type="InterPro" id="IPR006553">
    <property type="entry name" value="Leu-rich_rpt_Cys-con_subtyp"/>
</dbReference>
<keyword evidence="6" id="KW-1185">Reference proteome</keyword>
<dbReference type="STRING" id="121845.A0A1S3D0C6"/>
<dbReference type="OrthoDB" id="549243at2759"/>
<feature type="domain" description="RRM" evidence="5">
    <location>
        <begin position="149"/>
        <end position="220"/>
    </location>
</feature>
<dbReference type="Pfam" id="PF00646">
    <property type="entry name" value="F-box"/>
    <property type="match status" value="1"/>
</dbReference>
<dbReference type="PROSITE" id="PS50102">
    <property type="entry name" value="RRM"/>
    <property type="match status" value="1"/>
</dbReference>
<dbReference type="Gene3D" id="3.30.70.330">
    <property type="match status" value="1"/>
</dbReference>
<feature type="region of interest" description="Disordered" evidence="4">
    <location>
        <begin position="1"/>
        <end position="121"/>
    </location>
</feature>
<dbReference type="InterPro" id="IPR000504">
    <property type="entry name" value="RRM_dom"/>
</dbReference>
<dbReference type="PANTHER" id="PTHR13318">
    <property type="entry name" value="PARTNER OF PAIRED, ISOFORM B-RELATED"/>
    <property type="match status" value="1"/>
</dbReference>
<evidence type="ECO:0000256" key="2">
    <source>
        <dbReference type="ARBA" id="ARBA00022884"/>
    </source>
</evidence>
<dbReference type="SUPFAM" id="SSF54928">
    <property type="entry name" value="RNA-binding domain, RBD"/>
    <property type="match status" value="1"/>
</dbReference>
<dbReference type="Gene3D" id="3.80.10.10">
    <property type="entry name" value="Ribonuclease Inhibitor"/>
    <property type="match status" value="1"/>
</dbReference>
<gene>
    <name evidence="7" type="primary">LOC103508769</name>
</gene>
<feature type="compositionally biased region" description="Polar residues" evidence="4">
    <location>
        <begin position="47"/>
        <end position="78"/>
    </location>
</feature>
<sequence length="762" mass="85310">MPRGGRGGDIRRGGGRGGFGGGRGRQNSNNTRDRRYNVREVGVANESGDNNANANEPDQRRQQNPVIATNANVPNKANTRNRRPAANVSSNAQANKVESNEKKSNKTPLVKPEDDDPDYMYRSKLPKDPKFGHGVRYNPNDPNAKIPVTKIYVSKFGDTRLEKLKEIFSQYGPITDAVMRVEDFYSYAFISFEHHKDALKALSAETFLRSRKLDVKEAHQKHQPIPTHIDKLAAITAPDGCYIDKLNDDCLRHIFSYLNLVNRTRVEVVCKRWHRLSRAMWLVVRDLNFCRPPLCAFLRATSYDITAKQLTSYTGHNLAALTIKRFNNVDTLKVIRDNCKCLERLSLVHFNLYDVKTALPSLKNLKHLTLESCSVGDKLLVRVFKAAQSLESITCCRHLTGTQFIENLSNIHTFNMASSEVTLEYFDRFLGKNGGVLRRLSLVRCRLDEDMYEEAVEKIVKHAPNLEYLKLDRFYRATETLKLDALYKLSNLRTLSLCRNSGLTSEILLKIARNCKSLEALSLDSCPGLSAESIVALGKLPKLVSLSLCHIREGLTNQAIIDLVNTLSAPASFRHLLVANTSLSDEAFYAVLNLCGSLETLNLAFCRNVTEATLMYAEDAVTSRTQPPLNLTLNIDNTPIMTAVQQATSAGKKFNRRLILKESTMNMLSEVVSLGSLPSVGSNDLESDDTDMSGDEGGDLLNALNLVDSDDEYMYLMELGIDGLEFGYDFDPDDEVYLGHQFGAVNLDSDANDSDPEYFPEF</sequence>